<keyword evidence="3" id="KW-1185">Reference proteome</keyword>
<dbReference type="PANTHER" id="PTHR43236">
    <property type="entry name" value="ANTITOXIN HIGA1"/>
    <property type="match status" value="1"/>
</dbReference>
<dbReference type="EMBL" id="CP016268">
    <property type="protein sequence ID" value="ANO50075.1"/>
    <property type="molecule type" value="Genomic_DNA"/>
</dbReference>
<gene>
    <name evidence="2" type="ORF">BA177_01530</name>
</gene>
<sequence length="168" mass="19166">MTQQFERRATRLLRDHDALSPPVDVEALARTLGMSVNFEELDSDVSGLMLIEDGHVKVAINAAHHRHRQRFTLAHEIGHMLLHVTGDRVFVDRRFFRNEWSSKGELREEIEANAFAAALLMPGLLIRQHVDAKKGITDIDVFRLATLFAVSEQAMTLRLVKLNYIEPD</sequence>
<dbReference type="OrthoDB" id="9794834at2"/>
<name>A0A193LC15_9GAMM</name>
<dbReference type="KEGG" id="woc:BA177_01530"/>
<reference evidence="2 3" key="1">
    <citation type="submission" date="2016-06" db="EMBL/GenBank/DDBJ databases">
        <title>Complete genome sequence of a deep-branching marine Gamma Proteobacterium Woeseia oceani type strain XK5.</title>
        <authorList>
            <person name="Mu D."/>
            <person name="Du Z."/>
        </authorList>
    </citation>
    <scope>NUCLEOTIDE SEQUENCE [LARGE SCALE GENOMIC DNA]</scope>
    <source>
        <strain evidence="2 3">XK5</strain>
    </source>
</reference>
<proteinExistence type="predicted"/>
<dbReference type="RefSeq" id="WP_068612128.1">
    <property type="nucleotide sequence ID" value="NZ_CP016268.1"/>
</dbReference>
<organism evidence="2 3">
    <name type="scientific">Woeseia oceani</name>
    <dbReference type="NCBI Taxonomy" id="1548547"/>
    <lineage>
        <taxon>Bacteria</taxon>
        <taxon>Pseudomonadati</taxon>
        <taxon>Pseudomonadota</taxon>
        <taxon>Gammaproteobacteria</taxon>
        <taxon>Woeseiales</taxon>
        <taxon>Woeseiaceae</taxon>
        <taxon>Woeseia</taxon>
    </lineage>
</organism>
<feature type="domain" description="IrrE N-terminal-like" evidence="1">
    <location>
        <begin position="31"/>
        <end position="159"/>
    </location>
</feature>
<dbReference type="PANTHER" id="PTHR43236:SF2">
    <property type="entry name" value="BLL0069 PROTEIN"/>
    <property type="match status" value="1"/>
</dbReference>
<evidence type="ECO:0000259" key="1">
    <source>
        <dbReference type="Pfam" id="PF06114"/>
    </source>
</evidence>
<dbReference type="Gene3D" id="1.10.10.2910">
    <property type="match status" value="1"/>
</dbReference>
<dbReference type="AlphaFoldDB" id="A0A193LC15"/>
<evidence type="ECO:0000313" key="3">
    <source>
        <dbReference type="Proteomes" id="UP000092695"/>
    </source>
</evidence>
<dbReference type="Pfam" id="PF06114">
    <property type="entry name" value="Peptidase_M78"/>
    <property type="match status" value="1"/>
</dbReference>
<dbReference type="InterPro" id="IPR052345">
    <property type="entry name" value="Rad_response_metalloprotease"/>
</dbReference>
<dbReference type="InterPro" id="IPR010359">
    <property type="entry name" value="IrrE_HExxH"/>
</dbReference>
<dbReference type="Proteomes" id="UP000092695">
    <property type="component" value="Chromosome"/>
</dbReference>
<protein>
    <recommendedName>
        <fullName evidence="1">IrrE N-terminal-like domain-containing protein</fullName>
    </recommendedName>
</protein>
<evidence type="ECO:0000313" key="2">
    <source>
        <dbReference type="EMBL" id="ANO50075.1"/>
    </source>
</evidence>
<accession>A0A193LC15</accession>